<dbReference type="EMBL" id="OK412919">
    <property type="protein sequence ID" value="UFD98006.1"/>
    <property type="molecule type" value="Genomic_DNA"/>
</dbReference>
<dbReference type="GeneID" id="77947834"/>
<keyword evidence="2" id="KW-1185">Reference proteome</keyword>
<evidence type="ECO:0000313" key="1">
    <source>
        <dbReference type="EMBL" id="UFD98006.1"/>
    </source>
</evidence>
<sequence length="137" mass="15266">MNPIEKIEQHSVYELATIADCGKPDSKVSLGSDFLASVRDDVLDKVNDYWDGKPSTLEDVILAQRERIQDEVSDSAPSVYTHTMWTEYVDLCAYQEDLSEFGTPTDDTMEGRARLALSAIGFRLASALLDEIEEASK</sequence>
<organism evidence="1 2">
    <name type="scientific">Streptomyces phage Pablito</name>
    <dbReference type="NCBI Taxonomy" id="2894593"/>
    <lineage>
        <taxon>Viruses</taxon>
        <taxon>Duplodnaviria</taxon>
        <taxon>Heunggongvirae</taxon>
        <taxon>Uroviricota</taxon>
        <taxon>Caudoviricetes</taxon>
        <taxon>Arquatrovirinae</taxon>
        <taxon>Janusvirus</taxon>
        <taxon>Janusvirus pablito</taxon>
    </lineage>
</organism>
<dbReference type="RefSeq" id="YP_010671581.1">
    <property type="nucleotide sequence ID" value="NC_070968.1"/>
</dbReference>
<proteinExistence type="predicted"/>
<name>A0AAE8YFA2_9CAUD</name>
<protein>
    <submittedName>
        <fullName evidence="1">Uncharacterized protein</fullName>
    </submittedName>
</protein>
<dbReference type="KEGG" id="vg:77947834"/>
<dbReference type="Proteomes" id="UP000827624">
    <property type="component" value="Segment"/>
</dbReference>
<reference evidence="1" key="1">
    <citation type="submission" date="2021-10" db="EMBL/GenBank/DDBJ databases">
        <title>Bacteriophage attack leads to shedding of the bacterial cell wall.</title>
        <authorList>
            <person name="Ongenae V."/>
            <person name="Claessen D."/>
            <person name="Briegel A."/>
        </authorList>
    </citation>
    <scope>NUCLEOTIDE SEQUENCE</scope>
</reference>
<evidence type="ECO:0000313" key="2">
    <source>
        <dbReference type="Proteomes" id="UP000827624"/>
    </source>
</evidence>
<accession>A0AAE8YFA2</accession>